<accession>A0A6P6SX42</accession>
<dbReference type="InterPro" id="IPR005513">
    <property type="entry name" value="LEA_1"/>
</dbReference>
<dbReference type="PANTHER" id="PTHR33493">
    <property type="entry name" value="LATE EMBRYOGENESIS ABUNDANT PROTEIN 6-RELATED"/>
    <property type="match status" value="1"/>
</dbReference>
<dbReference type="OrthoDB" id="758082at2759"/>
<dbReference type="GO" id="GO:0009793">
    <property type="term" value="P:embryo development ending in seed dormancy"/>
    <property type="evidence" value="ECO:0007669"/>
    <property type="project" value="InterPro"/>
</dbReference>
<reference evidence="4" key="2">
    <citation type="submission" date="2025-08" db="UniProtKB">
        <authorList>
            <consortium name="RefSeq"/>
        </authorList>
    </citation>
    <scope>IDENTIFICATION</scope>
    <source>
        <tissue evidence="4">Leaves</tissue>
    </source>
</reference>
<dbReference type="Pfam" id="PF03760">
    <property type="entry name" value="LEA_1"/>
    <property type="match status" value="1"/>
</dbReference>
<dbReference type="AlphaFoldDB" id="A0A6P6SX42"/>
<feature type="region of interest" description="Disordered" evidence="2">
    <location>
        <begin position="60"/>
        <end position="152"/>
    </location>
</feature>
<organism evidence="3 4">
    <name type="scientific">Coffea arabica</name>
    <name type="common">Arabian coffee</name>
    <dbReference type="NCBI Taxonomy" id="13443"/>
    <lineage>
        <taxon>Eukaryota</taxon>
        <taxon>Viridiplantae</taxon>
        <taxon>Streptophyta</taxon>
        <taxon>Embryophyta</taxon>
        <taxon>Tracheophyta</taxon>
        <taxon>Spermatophyta</taxon>
        <taxon>Magnoliopsida</taxon>
        <taxon>eudicotyledons</taxon>
        <taxon>Gunneridae</taxon>
        <taxon>Pentapetalae</taxon>
        <taxon>asterids</taxon>
        <taxon>lamiids</taxon>
        <taxon>Gentianales</taxon>
        <taxon>Rubiaceae</taxon>
        <taxon>Ixoroideae</taxon>
        <taxon>Gardenieae complex</taxon>
        <taxon>Bertiereae - Coffeeae clade</taxon>
        <taxon>Coffeeae</taxon>
        <taxon>Coffea</taxon>
    </lineage>
</organism>
<feature type="compositionally biased region" description="Gly residues" evidence="2">
    <location>
        <begin position="137"/>
        <end position="152"/>
    </location>
</feature>
<sequence>MQKAKETSADVAASAKSGMDKTKAALQEKAEKMTTDPVKKEMAERKKEEKFFEAECEKGRMRKAARRGDHNLHTAGDPLGHAGYSAQGPVREDYPTSVTSGVVGSQYPAGVNTGSGRTGVLDPDRVDVDRPGVQDPGVGGGARTGYGPGATH</sequence>
<comment type="similarity">
    <text evidence="1">Belongs to the LEA type 1 family.</text>
</comment>
<dbReference type="RefSeq" id="XP_027070639.2">
    <property type="nucleotide sequence ID" value="XM_027214838.2"/>
</dbReference>
<dbReference type="PANTHER" id="PTHR33493:SF2">
    <property type="entry name" value="LATE EMBRYOGENESIS ABUNDANT PROTEIN 46"/>
    <property type="match status" value="1"/>
</dbReference>
<evidence type="ECO:0000256" key="2">
    <source>
        <dbReference type="SAM" id="MobiDB-lite"/>
    </source>
</evidence>
<reference evidence="3" key="1">
    <citation type="journal article" date="2025" name="Foods">
        <title>Unveiling the Microbial Signatures of Arabica Coffee Cherries: Insights into Ripeness Specific Diversity, Functional Traits, and Implications for Quality and Safety.</title>
        <authorList>
            <consortium name="RefSeq"/>
            <person name="Tenea G.N."/>
            <person name="Cifuentes V."/>
            <person name="Reyes P."/>
            <person name="Cevallos-Vallejos M."/>
        </authorList>
    </citation>
    <scope>NUCLEOTIDE SEQUENCE [LARGE SCALE GENOMIC DNA]</scope>
</reference>
<feature type="compositionally biased region" description="Basic and acidic residues" evidence="2">
    <location>
        <begin position="122"/>
        <end position="132"/>
    </location>
</feature>
<dbReference type="Proteomes" id="UP001652660">
    <property type="component" value="Chromosome 6e"/>
</dbReference>
<feature type="compositionally biased region" description="Basic and acidic residues" evidence="2">
    <location>
        <begin position="18"/>
        <end position="48"/>
    </location>
</feature>
<gene>
    <name evidence="4" type="primary">LOC113695700</name>
</gene>
<keyword evidence="3" id="KW-1185">Reference proteome</keyword>
<name>A0A6P6SX42_COFAR</name>
<evidence type="ECO:0000313" key="4">
    <source>
        <dbReference type="RefSeq" id="XP_027070639.2"/>
    </source>
</evidence>
<evidence type="ECO:0000256" key="1">
    <source>
        <dbReference type="ARBA" id="ARBA00010975"/>
    </source>
</evidence>
<feature type="region of interest" description="Disordered" evidence="2">
    <location>
        <begin position="1"/>
        <end position="48"/>
    </location>
</feature>
<protein>
    <submittedName>
        <fullName evidence="4">18 kDa seed maturation protein-like</fullName>
    </submittedName>
</protein>
<dbReference type="GeneID" id="113695700"/>
<proteinExistence type="inferred from homology"/>
<evidence type="ECO:0000313" key="3">
    <source>
        <dbReference type="Proteomes" id="UP001652660"/>
    </source>
</evidence>